<evidence type="ECO:0000256" key="2">
    <source>
        <dbReference type="PROSITE-ProRule" id="PRU00235"/>
    </source>
</evidence>
<keyword evidence="1" id="KW-0677">Repeat</keyword>
<dbReference type="SUPFAM" id="SSF50985">
    <property type="entry name" value="RCC1/BLIP-II"/>
    <property type="match status" value="1"/>
</dbReference>
<dbReference type="InterPro" id="IPR058923">
    <property type="entry name" value="RCC1-like_dom"/>
</dbReference>
<reference evidence="4 5" key="1">
    <citation type="submission" date="2024-07" db="EMBL/GenBank/DDBJ databases">
        <title>Chromosome-level genome assembly of the water stick insect Ranatra chinensis (Heteroptera: Nepidae).</title>
        <authorList>
            <person name="Liu X."/>
        </authorList>
    </citation>
    <scope>NUCLEOTIDE SEQUENCE [LARGE SCALE GENOMIC DNA]</scope>
    <source>
        <strain evidence="4">Cailab_2021Rc</strain>
        <tissue evidence="4">Muscle</tissue>
    </source>
</reference>
<dbReference type="PRINTS" id="PR00633">
    <property type="entry name" value="RCCNDNSATION"/>
</dbReference>
<dbReference type="PROSITE" id="PS00626">
    <property type="entry name" value="RCC1_2"/>
    <property type="match status" value="1"/>
</dbReference>
<evidence type="ECO:0000259" key="3">
    <source>
        <dbReference type="Pfam" id="PF25390"/>
    </source>
</evidence>
<name>A0ABD0YAI7_9HEMI</name>
<sequence>GANSYGQLGHGRASNECLSPREVDLSELDLNLGDIVSLAAGGGHSFIVQASGHVFGCGLNNAGQLCHQKNTEITKFIPIDNLSDRNVIQISSKWDSTFALTRNHECLGWGANSYGQLGSPPTSLLTTRQPITLIPYLAQQVEAGLRHCAILTPEGYVMTSGDNRKGQLGHPPSQSFQPVCDLSNVRSVACGQHHTLALTANDRLYGWGCNKFGQLGLNPELQPNVRSPTEIPVPPGSIDGCTIVLSGWTHSAMLTGSGTVINWGRNKYGQLGVPPEQKPNGWKPEVLEDVRKVVQLELGSEHTLALLEDGVVMSWGWNEHGSCGVNHTQDVTTPRSIQLSGKAMMVAAGTGHSFAVIH</sequence>
<feature type="non-terminal residue" evidence="4">
    <location>
        <position position="1"/>
    </location>
</feature>
<organism evidence="4 5">
    <name type="scientific">Ranatra chinensis</name>
    <dbReference type="NCBI Taxonomy" id="642074"/>
    <lineage>
        <taxon>Eukaryota</taxon>
        <taxon>Metazoa</taxon>
        <taxon>Ecdysozoa</taxon>
        <taxon>Arthropoda</taxon>
        <taxon>Hexapoda</taxon>
        <taxon>Insecta</taxon>
        <taxon>Pterygota</taxon>
        <taxon>Neoptera</taxon>
        <taxon>Paraneoptera</taxon>
        <taxon>Hemiptera</taxon>
        <taxon>Heteroptera</taxon>
        <taxon>Panheteroptera</taxon>
        <taxon>Nepomorpha</taxon>
        <taxon>Nepidae</taxon>
        <taxon>Ranatrinae</taxon>
        <taxon>Ranatra</taxon>
    </lineage>
</organism>
<feature type="repeat" description="RCC1" evidence="2">
    <location>
        <begin position="310"/>
        <end position="358"/>
    </location>
</feature>
<accession>A0ABD0YAI7</accession>
<evidence type="ECO:0000313" key="4">
    <source>
        <dbReference type="EMBL" id="KAL1124353.1"/>
    </source>
</evidence>
<feature type="repeat" description="RCC1" evidence="2">
    <location>
        <begin position="52"/>
        <end position="103"/>
    </location>
</feature>
<dbReference type="EMBL" id="JBFDAA010000010">
    <property type="protein sequence ID" value="KAL1124353.1"/>
    <property type="molecule type" value="Genomic_DNA"/>
</dbReference>
<feature type="repeat" description="RCC1" evidence="2">
    <location>
        <begin position="202"/>
        <end position="257"/>
    </location>
</feature>
<dbReference type="InterPro" id="IPR051625">
    <property type="entry name" value="Signaling_Regulatory_Domain"/>
</dbReference>
<feature type="repeat" description="RCC1" evidence="2">
    <location>
        <begin position="258"/>
        <end position="309"/>
    </location>
</feature>
<evidence type="ECO:0000256" key="1">
    <source>
        <dbReference type="ARBA" id="ARBA00022737"/>
    </source>
</evidence>
<dbReference type="Proteomes" id="UP001558652">
    <property type="component" value="Unassembled WGS sequence"/>
</dbReference>
<dbReference type="PANTHER" id="PTHR22872">
    <property type="entry name" value="BTK-BINDING PROTEIN-RELATED"/>
    <property type="match status" value="1"/>
</dbReference>
<comment type="caution">
    <text evidence="4">The sequence shown here is derived from an EMBL/GenBank/DDBJ whole genome shotgun (WGS) entry which is preliminary data.</text>
</comment>
<dbReference type="PROSITE" id="PS50012">
    <property type="entry name" value="RCC1_3"/>
    <property type="match status" value="7"/>
</dbReference>
<dbReference type="InterPro" id="IPR009091">
    <property type="entry name" value="RCC1/BLIP-II"/>
</dbReference>
<proteinExistence type="predicted"/>
<evidence type="ECO:0000313" key="5">
    <source>
        <dbReference type="Proteomes" id="UP001558652"/>
    </source>
</evidence>
<dbReference type="Pfam" id="PF25390">
    <property type="entry name" value="WD40_RLD"/>
    <property type="match status" value="1"/>
</dbReference>
<dbReference type="PANTHER" id="PTHR22872:SF2">
    <property type="entry name" value="INHIBITOR OF BRUTON TYROSINE KINASE"/>
    <property type="match status" value="1"/>
</dbReference>
<gene>
    <name evidence="4" type="ORF">AAG570_000982</name>
</gene>
<keyword evidence="5" id="KW-1185">Reference proteome</keyword>
<dbReference type="InterPro" id="IPR000408">
    <property type="entry name" value="Reg_chr_condens"/>
</dbReference>
<feature type="repeat" description="RCC1" evidence="2">
    <location>
        <begin position="104"/>
        <end position="154"/>
    </location>
</feature>
<feature type="repeat" description="RCC1" evidence="2">
    <location>
        <begin position="155"/>
        <end position="201"/>
    </location>
</feature>
<feature type="repeat" description="RCC1" evidence="2">
    <location>
        <begin position="1"/>
        <end position="51"/>
    </location>
</feature>
<dbReference type="Gene3D" id="2.130.10.30">
    <property type="entry name" value="Regulator of chromosome condensation 1/beta-lactamase-inhibitor protein II"/>
    <property type="match status" value="2"/>
</dbReference>
<feature type="domain" description="RCC1-like" evidence="3">
    <location>
        <begin position="1"/>
        <end position="355"/>
    </location>
</feature>
<protein>
    <recommendedName>
        <fullName evidence="3">RCC1-like domain-containing protein</fullName>
    </recommendedName>
</protein>
<dbReference type="AlphaFoldDB" id="A0ABD0YAI7"/>